<proteinExistence type="predicted"/>
<evidence type="ECO:0000313" key="2">
    <source>
        <dbReference type="EMBL" id="OIW21747.1"/>
    </source>
</evidence>
<dbReference type="EMBL" id="MLAU01032413">
    <property type="protein sequence ID" value="OIW21747.1"/>
    <property type="molecule type" value="Genomic_DNA"/>
</dbReference>
<sequence>MQKANHNYLELGTSKVMWSISASELAKIIECVNGKGRLVLPVFYRVDPSEVRHQRGSYGEALAKHQKTKNVGEWRLALHKAANLSGWDFKQGYEYVFIGKIIDEVSKKLNHIPLHIVDYPVGIEPRVREVNKLLRVGFDDDKVKMVGICGIGGIEQNFQIGLIIATRYLSGIATNSQQLLLTQHKQKHQGCNMARQSAHHHWNKLQQIILMQQNAEWTLMQIYQVCSLKE</sequence>
<evidence type="ECO:0000313" key="3">
    <source>
        <dbReference type="Proteomes" id="UP000188354"/>
    </source>
</evidence>
<reference evidence="2 3" key="1">
    <citation type="journal article" date="2017" name="Plant Biotechnol. J.">
        <title>A comprehensive draft genome sequence for lupin (Lupinus angustifolius), an emerging health food: insights into plant-microbe interactions and legume evolution.</title>
        <authorList>
            <person name="Hane J.K."/>
            <person name="Ming Y."/>
            <person name="Kamphuis L.G."/>
            <person name="Nelson M.N."/>
            <person name="Garg G."/>
            <person name="Atkins C.A."/>
            <person name="Bayer P.E."/>
            <person name="Bravo A."/>
            <person name="Bringans S."/>
            <person name="Cannon S."/>
            <person name="Edwards D."/>
            <person name="Foley R."/>
            <person name="Gao L.L."/>
            <person name="Harrison M.J."/>
            <person name="Huang W."/>
            <person name="Hurgobin B."/>
            <person name="Li S."/>
            <person name="Liu C.W."/>
            <person name="McGrath A."/>
            <person name="Morahan G."/>
            <person name="Murray J."/>
            <person name="Weller J."/>
            <person name="Jian J."/>
            <person name="Singh K.B."/>
        </authorList>
    </citation>
    <scope>NUCLEOTIDE SEQUENCE [LARGE SCALE GENOMIC DNA]</scope>
    <source>
        <strain evidence="3">cv. Tanjil</strain>
        <tissue evidence="2">Whole plant</tissue>
    </source>
</reference>
<dbReference type="PANTHER" id="PTHR11017">
    <property type="entry name" value="LEUCINE-RICH REPEAT-CONTAINING PROTEIN"/>
    <property type="match status" value="1"/>
</dbReference>
<protein>
    <recommendedName>
        <fullName evidence="1">TIR domain-containing protein</fullName>
    </recommendedName>
</protein>
<dbReference type="GO" id="GO:0006952">
    <property type="term" value="P:defense response"/>
    <property type="evidence" value="ECO:0007669"/>
    <property type="project" value="InterPro"/>
</dbReference>
<dbReference type="InterPro" id="IPR000157">
    <property type="entry name" value="TIR_dom"/>
</dbReference>
<accession>A0A394DPT3</accession>
<organism evidence="2 3">
    <name type="scientific">Lupinus angustifolius</name>
    <name type="common">Narrow-leaved blue lupine</name>
    <dbReference type="NCBI Taxonomy" id="3871"/>
    <lineage>
        <taxon>Eukaryota</taxon>
        <taxon>Viridiplantae</taxon>
        <taxon>Streptophyta</taxon>
        <taxon>Embryophyta</taxon>
        <taxon>Tracheophyta</taxon>
        <taxon>Spermatophyta</taxon>
        <taxon>Magnoliopsida</taxon>
        <taxon>eudicotyledons</taxon>
        <taxon>Gunneridae</taxon>
        <taxon>Pentapetalae</taxon>
        <taxon>rosids</taxon>
        <taxon>fabids</taxon>
        <taxon>Fabales</taxon>
        <taxon>Fabaceae</taxon>
        <taxon>Papilionoideae</taxon>
        <taxon>50 kb inversion clade</taxon>
        <taxon>genistoids sensu lato</taxon>
        <taxon>core genistoids</taxon>
        <taxon>Genisteae</taxon>
        <taxon>Lupinus</taxon>
    </lineage>
</organism>
<dbReference type="AlphaFoldDB" id="A0A394DPT3"/>
<dbReference type="Proteomes" id="UP000188354">
    <property type="component" value="Unassembled WGS sequence"/>
</dbReference>
<dbReference type="SUPFAM" id="SSF52200">
    <property type="entry name" value="Toll/Interleukin receptor TIR domain"/>
    <property type="match status" value="1"/>
</dbReference>
<dbReference type="PANTHER" id="PTHR11017:SF570">
    <property type="entry name" value="DISEASE RESISTANCE PROTEIN (TIR-NBS CLASS)-RELATED"/>
    <property type="match status" value="1"/>
</dbReference>
<feature type="domain" description="TIR" evidence="1">
    <location>
        <begin position="1"/>
        <end position="109"/>
    </location>
</feature>
<gene>
    <name evidence="2" type="ORF">TanjilG_09089</name>
</gene>
<dbReference type="Gramene" id="OIW21747">
    <property type="protein sequence ID" value="OIW21747"/>
    <property type="gene ID" value="TanjilG_09089"/>
</dbReference>
<dbReference type="Pfam" id="PF01582">
    <property type="entry name" value="TIR"/>
    <property type="match status" value="1"/>
</dbReference>
<keyword evidence="3" id="KW-1185">Reference proteome</keyword>
<dbReference type="InterPro" id="IPR044974">
    <property type="entry name" value="Disease_R_plants"/>
</dbReference>
<dbReference type="Gene3D" id="3.40.50.10140">
    <property type="entry name" value="Toll/interleukin-1 receptor homology (TIR) domain"/>
    <property type="match status" value="1"/>
</dbReference>
<dbReference type="PROSITE" id="PS50104">
    <property type="entry name" value="TIR"/>
    <property type="match status" value="1"/>
</dbReference>
<dbReference type="GO" id="GO:0007165">
    <property type="term" value="P:signal transduction"/>
    <property type="evidence" value="ECO:0007669"/>
    <property type="project" value="InterPro"/>
</dbReference>
<dbReference type="InterPro" id="IPR035897">
    <property type="entry name" value="Toll_tir_struct_dom_sf"/>
</dbReference>
<evidence type="ECO:0000259" key="1">
    <source>
        <dbReference type="PROSITE" id="PS50104"/>
    </source>
</evidence>
<comment type="caution">
    <text evidence="2">The sequence shown here is derived from an EMBL/GenBank/DDBJ whole genome shotgun (WGS) entry which is preliminary data.</text>
</comment>
<name>A0A394DPT3_LUPAN</name>